<evidence type="ECO:0000313" key="1">
    <source>
        <dbReference type="EMBL" id="OVZ80932.1"/>
    </source>
</evidence>
<dbReference type="Pfam" id="PF02413">
    <property type="entry name" value="Caudo_TAP"/>
    <property type="match status" value="1"/>
</dbReference>
<proteinExistence type="predicted"/>
<dbReference type="AlphaFoldDB" id="A0AB73PN87"/>
<dbReference type="InterPro" id="IPR051220">
    <property type="entry name" value="TFA_Chaperone"/>
</dbReference>
<dbReference type="InterPro" id="IPR003458">
    <property type="entry name" value="Phage_T4_Gp38_tail_assem"/>
</dbReference>
<comment type="caution">
    <text evidence="1">The sequence shown here is derived from an EMBL/GenBank/DDBJ whole genome shotgun (WGS) entry which is preliminary data.</text>
</comment>
<accession>A0AB73PN87</accession>
<name>A0AB73PN87_YERKR</name>
<dbReference type="Proteomes" id="UP000195840">
    <property type="component" value="Unassembled WGS sequence"/>
</dbReference>
<evidence type="ECO:0000313" key="2">
    <source>
        <dbReference type="Proteomes" id="UP000195840"/>
    </source>
</evidence>
<dbReference type="PANTHER" id="PTHR34413:SF2">
    <property type="entry name" value="PROPHAGE TAIL FIBER ASSEMBLY PROTEIN HOMOLOG TFAE-RELATED"/>
    <property type="match status" value="1"/>
</dbReference>
<keyword evidence="2" id="KW-1185">Reference proteome</keyword>
<dbReference type="EMBL" id="NHOG01000009">
    <property type="protein sequence ID" value="OVZ80932.1"/>
    <property type="molecule type" value="Genomic_DNA"/>
</dbReference>
<dbReference type="PANTHER" id="PTHR34413">
    <property type="entry name" value="PROPHAGE TAIL FIBER ASSEMBLY PROTEIN HOMOLOG TFAE-RELATED-RELATED"/>
    <property type="match status" value="1"/>
</dbReference>
<gene>
    <name evidence="1" type="ORF">CBW52_07405</name>
</gene>
<protein>
    <submittedName>
        <fullName evidence="1">Phage tail protein</fullName>
    </submittedName>
</protein>
<sequence>MMRYSLDIAQAKLGKDGLAITAGWITVYSANSETREYTGVSNEYLPLGVGLPAYGYTDAPALPAEYNKAVRRNTDGVAWEVVIDLRDTVAYSTDTGQPEQVSSIGDLPNTLTLLAPQTQYDKWNGTEWVTDKAAQQAAATREAEATKAELLNEAAARIAPLQDAVDTQLATNDEKAQLTAWKTYRVLLSRIDTSKAPDIEWPEAPQ</sequence>
<organism evidence="1 2">
    <name type="scientific">Yersinia kristensenii</name>
    <dbReference type="NCBI Taxonomy" id="28152"/>
    <lineage>
        <taxon>Bacteria</taxon>
        <taxon>Pseudomonadati</taxon>
        <taxon>Pseudomonadota</taxon>
        <taxon>Gammaproteobacteria</taxon>
        <taxon>Enterobacterales</taxon>
        <taxon>Yersiniaceae</taxon>
        <taxon>Yersinia</taxon>
    </lineage>
</organism>
<reference evidence="1 2" key="1">
    <citation type="submission" date="2017-05" db="EMBL/GenBank/DDBJ databases">
        <title>Whole genome sequencing of Yersinia kristensenii.</title>
        <authorList>
            <person name="Campioni F."/>
        </authorList>
    </citation>
    <scope>NUCLEOTIDE SEQUENCE [LARGE SCALE GENOMIC DNA]</scope>
    <source>
        <strain evidence="1 2">CFSAN060538</strain>
    </source>
</reference>